<name>A0A0F3KVB5_9GAMM</name>
<evidence type="ECO:0000259" key="4">
    <source>
        <dbReference type="Pfam" id="PF07859"/>
    </source>
</evidence>
<evidence type="ECO:0000256" key="1">
    <source>
        <dbReference type="ARBA" id="ARBA00022801"/>
    </source>
</evidence>
<reference evidence="5 6" key="1">
    <citation type="submission" date="2015-03" db="EMBL/GenBank/DDBJ databases">
        <title>Draft genome sequence of Luteibacter yeojuensis strain SU11.</title>
        <authorList>
            <person name="Sulaiman J."/>
            <person name="Priya K."/>
            <person name="Chan K.-G."/>
        </authorList>
    </citation>
    <scope>NUCLEOTIDE SEQUENCE [LARGE SCALE GENOMIC DNA]</scope>
    <source>
        <strain evidence="5 6">SU11</strain>
    </source>
</reference>
<keyword evidence="3" id="KW-0732">Signal</keyword>
<dbReference type="PATRIC" id="fig|345309.4.peg.1018"/>
<feature type="signal peptide" evidence="3">
    <location>
        <begin position="1"/>
        <end position="23"/>
    </location>
</feature>
<dbReference type="AlphaFoldDB" id="A0A0F3KVB5"/>
<keyword evidence="1" id="KW-0378">Hydrolase</keyword>
<dbReference type="InterPro" id="IPR029058">
    <property type="entry name" value="AB_hydrolase_fold"/>
</dbReference>
<dbReference type="InterPro" id="IPR050300">
    <property type="entry name" value="GDXG_lipolytic_enzyme"/>
</dbReference>
<dbReference type="SUPFAM" id="SSF53474">
    <property type="entry name" value="alpha/beta-Hydrolases"/>
    <property type="match status" value="1"/>
</dbReference>
<dbReference type="Pfam" id="PF07859">
    <property type="entry name" value="Abhydrolase_3"/>
    <property type="match status" value="1"/>
</dbReference>
<dbReference type="EMBL" id="JZRB01000017">
    <property type="protein sequence ID" value="KJV35205.1"/>
    <property type="molecule type" value="Genomic_DNA"/>
</dbReference>
<evidence type="ECO:0000256" key="2">
    <source>
        <dbReference type="SAM" id="MobiDB-lite"/>
    </source>
</evidence>
<evidence type="ECO:0000313" key="5">
    <source>
        <dbReference type="EMBL" id="KJV35205.1"/>
    </source>
</evidence>
<dbReference type="RefSeq" id="WP_045829244.1">
    <property type="nucleotide sequence ID" value="NZ_JZRB01000017.1"/>
</dbReference>
<protein>
    <recommendedName>
        <fullName evidence="4">Alpha/beta hydrolase fold-3 domain-containing protein</fullName>
    </recommendedName>
</protein>
<feature type="region of interest" description="Disordered" evidence="2">
    <location>
        <begin position="321"/>
        <end position="345"/>
    </location>
</feature>
<evidence type="ECO:0000313" key="6">
    <source>
        <dbReference type="Proteomes" id="UP000033651"/>
    </source>
</evidence>
<keyword evidence="6" id="KW-1185">Reference proteome</keyword>
<accession>A0A0F3KVB5</accession>
<organism evidence="5 6">
    <name type="scientific">Luteibacter yeojuensis</name>
    <dbReference type="NCBI Taxonomy" id="345309"/>
    <lineage>
        <taxon>Bacteria</taxon>
        <taxon>Pseudomonadati</taxon>
        <taxon>Pseudomonadota</taxon>
        <taxon>Gammaproteobacteria</taxon>
        <taxon>Lysobacterales</taxon>
        <taxon>Rhodanobacteraceae</taxon>
        <taxon>Luteibacter</taxon>
    </lineage>
</organism>
<feature type="compositionally biased region" description="Low complexity" evidence="2">
    <location>
        <begin position="321"/>
        <end position="338"/>
    </location>
</feature>
<dbReference type="GO" id="GO:0016787">
    <property type="term" value="F:hydrolase activity"/>
    <property type="evidence" value="ECO:0007669"/>
    <property type="project" value="UniProtKB-KW"/>
</dbReference>
<proteinExistence type="predicted"/>
<sequence>MTLLRAALLAAAAALASTSPVQAASAPQAGKPVTYDLWPGTPPGGGGPSGPERIGQTGTGVGAVSNVSKPRIEVYKPANPNGAAVVLVGGGGYFRIGIGHEVMPTARWLAALGVTPVVLYYRLPADRWPAAAPFQDAQRAIRLVRAHAQELGIDPKRVGVLGFSAGGNLAGIAETRFADAFYPAVDASDTLSARPDFAGLIYPVVSLQKPYDTTRSFRELSTQGDAVQAYSVELHVTHDTPPTFLAQAADDPIANIGNSLVMFDALRKNNVDSELHVFDKGGHGWGLGDPGSAPSAWPRLFAAWARRQGFFNAVDAGPFATPAATPATQAAPAAASDDAGNDDDN</sequence>
<dbReference type="PANTHER" id="PTHR48081">
    <property type="entry name" value="AB HYDROLASE SUPERFAMILY PROTEIN C4A8.06C"/>
    <property type="match status" value="1"/>
</dbReference>
<comment type="caution">
    <text evidence="5">The sequence shown here is derived from an EMBL/GenBank/DDBJ whole genome shotgun (WGS) entry which is preliminary data.</text>
</comment>
<feature type="domain" description="Alpha/beta hydrolase fold-3" evidence="4">
    <location>
        <begin position="90"/>
        <end position="285"/>
    </location>
</feature>
<feature type="chain" id="PRO_5002463544" description="Alpha/beta hydrolase fold-3 domain-containing protein" evidence="3">
    <location>
        <begin position="24"/>
        <end position="345"/>
    </location>
</feature>
<dbReference type="InterPro" id="IPR013094">
    <property type="entry name" value="AB_hydrolase_3"/>
</dbReference>
<dbReference type="Proteomes" id="UP000033651">
    <property type="component" value="Unassembled WGS sequence"/>
</dbReference>
<feature type="region of interest" description="Disordered" evidence="2">
    <location>
        <begin position="32"/>
        <end position="60"/>
    </location>
</feature>
<evidence type="ECO:0000256" key="3">
    <source>
        <dbReference type="SAM" id="SignalP"/>
    </source>
</evidence>
<dbReference type="Gene3D" id="3.40.50.1820">
    <property type="entry name" value="alpha/beta hydrolase"/>
    <property type="match status" value="1"/>
</dbReference>
<gene>
    <name evidence="5" type="ORF">VI08_09000</name>
</gene>
<dbReference type="PANTHER" id="PTHR48081:SF6">
    <property type="entry name" value="PEPTIDASE S9 PROLYL OLIGOPEPTIDASE CATALYTIC DOMAIN-CONTAINING PROTEIN"/>
    <property type="match status" value="1"/>
</dbReference>
<dbReference type="OrthoDB" id="9771666at2"/>